<dbReference type="RefSeq" id="WP_174679732.1">
    <property type="nucleotide sequence ID" value="NZ_JABUQZ010000001.1"/>
</dbReference>
<feature type="domain" description="RelE toxin-related" evidence="1">
    <location>
        <begin position="20"/>
        <end position="85"/>
    </location>
</feature>
<keyword evidence="3" id="KW-1185">Reference proteome</keyword>
<dbReference type="InterPro" id="IPR058996">
    <property type="entry name" value="Toxin-rel_dom"/>
</dbReference>
<reference evidence="2 3" key="1">
    <citation type="submission" date="2020-06" db="EMBL/GenBank/DDBJ databases">
        <title>Haloterrigena sp. nov., an extremely halophilic archaeon isolated from a saline sediment.</title>
        <authorList>
            <person name="Liu B.-B."/>
        </authorList>
    </citation>
    <scope>NUCLEOTIDE SEQUENCE [LARGE SCALE GENOMIC DNA]</scope>
    <source>
        <strain evidence="2 3">SYSU A558-1</strain>
    </source>
</reference>
<sequence>MSIVEDVDVAAAPTFEEISVSSHCRERWAERSDRPNLNPRVAWLEAVPVDYPSARPPARHARFHEVTELILLASDDGLLRTCIPLSNRPRDERRYIRDQLEVSDR</sequence>
<proteinExistence type="predicted"/>
<organism evidence="2 3">
    <name type="scientific">Haloterrigena gelatinilytica</name>
    <dbReference type="NCBI Taxonomy" id="2741724"/>
    <lineage>
        <taxon>Archaea</taxon>
        <taxon>Methanobacteriati</taxon>
        <taxon>Methanobacteriota</taxon>
        <taxon>Stenosarchaea group</taxon>
        <taxon>Halobacteria</taxon>
        <taxon>Halobacteriales</taxon>
        <taxon>Natrialbaceae</taxon>
        <taxon>Haloterrigena</taxon>
    </lineage>
</organism>
<dbReference type="EMBL" id="JABUQZ010000001">
    <property type="protein sequence ID" value="NUC71750.1"/>
    <property type="molecule type" value="Genomic_DNA"/>
</dbReference>
<comment type="caution">
    <text evidence="2">The sequence shown here is derived from an EMBL/GenBank/DDBJ whole genome shotgun (WGS) entry which is preliminary data.</text>
</comment>
<protein>
    <recommendedName>
        <fullName evidence="1">RelE toxin-related domain-containing protein</fullName>
    </recommendedName>
</protein>
<name>A0ABX2L8N6_9EURY</name>
<accession>A0ABX2L8N6</accession>
<dbReference type="Pfam" id="PF26442">
    <property type="entry name" value="Halo_toxin"/>
    <property type="match status" value="1"/>
</dbReference>
<evidence type="ECO:0000259" key="1">
    <source>
        <dbReference type="Pfam" id="PF26442"/>
    </source>
</evidence>
<gene>
    <name evidence="2" type="ORF">HTZ84_05400</name>
</gene>
<dbReference type="Proteomes" id="UP001016761">
    <property type="component" value="Unassembled WGS sequence"/>
</dbReference>
<evidence type="ECO:0000313" key="2">
    <source>
        <dbReference type="EMBL" id="NUC71750.1"/>
    </source>
</evidence>
<evidence type="ECO:0000313" key="3">
    <source>
        <dbReference type="Proteomes" id="UP001016761"/>
    </source>
</evidence>